<dbReference type="AlphaFoldDB" id="A0A940DL29"/>
<protein>
    <recommendedName>
        <fullName evidence="4">Outer membrane protein beta-barrel domain-containing protein</fullName>
    </recommendedName>
</protein>
<sequence length="220" mass="24505">MTRLLRKHIRLTGIVLFLTIAAAPALRGQDTYYAEVGISGGGGFSLGDVNGILFRWMEPAAGAYIKYKINGHYAVTANFEGGWSGVGRVDGQYRRTQFFTLEALGEFNFFNFGAKYFEANSTWATPYVYAGIGMVYFNGLVVPEVPMGIGVKIKLSDRLTMGAMWTVAKVLNDGFDYVDDPIGLNKGFWNNRDWNSTLKVFFGFNFAKICTPCRDGRVKF</sequence>
<dbReference type="InterPro" id="IPR011250">
    <property type="entry name" value="OMP/PagP_B-barrel"/>
</dbReference>
<evidence type="ECO:0000313" key="3">
    <source>
        <dbReference type="Proteomes" id="UP000712007"/>
    </source>
</evidence>
<dbReference type="Proteomes" id="UP000712007">
    <property type="component" value="Unassembled WGS sequence"/>
</dbReference>
<feature type="chain" id="PRO_5037992157" description="Outer membrane protein beta-barrel domain-containing protein" evidence="1">
    <location>
        <begin position="28"/>
        <end position="220"/>
    </location>
</feature>
<dbReference type="EMBL" id="JADIMV010000154">
    <property type="protein sequence ID" value="MBO8440763.1"/>
    <property type="molecule type" value="Genomic_DNA"/>
</dbReference>
<gene>
    <name evidence="2" type="ORF">IAC51_08970</name>
</gene>
<evidence type="ECO:0000256" key="1">
    <source>
        <dbReference type="SAM" id="SignalP"/>
    </source>
</evidence>
<evidence type="ECO:0008006" key="4">
    <source>
        <dbReference type="Google" id="ProtNLM"/>
    </source>
</evidence>
<name>A0A940DL29_9BACT</name>
<comment type="caution">
    <text evidence="2">The sequence shown here is derived from an EMBL/GenBank/DDBJ whole genome shotgun (WGS) entry which is preliminary data.</text>
</comment>
<evidence type="ECO:0000313" key="2">
    <source>
        <dbReference type="EMBL" id="MBO8440763.1"/>
    </source>
</evidence>
<organism evidence="2 3">
    <name type="scientific">Candidatus Aphodosoma intestinipullorum</name>
    <dbReference type="NCBI Taxonomy" id="2840674"/>
    <lineage>
        <taxon>Bacteria</taxon>
        <taxon>Pseudomonadati</taxon>
        <taxon>Bacteroidota</taxon>
        <taxon>Bacteroidia</taxon>
        <taxon>Bacteroidales</taxon>
        <taxon>Candidatus Aphodosoma</taxon>
    </lineage>
</organism>
<proteinExistence type="predicted"/>
<reference evidence="2" key="2">
    <citation type="journal article" date="2021" name="PeerJ">
        <title>Extensive microbial diversity within the chicken gut microbiome revealed by metagenomics and culture.</title>
        <authorList>
            <person name="Gilroy R."/>
            <person name="Ravi A."/>
            <person name="Getino M."/>
            <person name="Pursley I."/>
            <person name="Horton D.L."/>
            <person name="Alikhan N.F."/>
            <person name="Baker D."/>
            <person name="Gharbi K."/>
            <person name="Hall N."/>
            <person name="Watson M."/>
            <person name="Adriaenssens E.M."/>
            <person name="Foster-Nyarko E."/>
            <person name="Jarju S."/>
            <person name="Secka A."/>
            <person name="Antonio M."/>
            <person name="Oren A."/>
            <person name="Chaudhuri R.R."/>
            <person name="La Ragione R."/>
            <person name="Hildebrand F."/>
            <person name="Pallen M.J."/>
        </authorList>
    </citation>
    <scope>NUCLEOTIDE SEQUENCE</scope>
    <source>
        <strain evidence="2">3924</strain>
    </source>
</reference>
<accession>A0A940DL29</accession>
<reference evidence="2" key="1">
    <citation type="submission" date="2020-10" db="EMBL/GenBank/DDBJ databases">
        <authorList>
            <person name="Gilroy R."/>
        </authorList>
    </citation>
    <scope>NUCLEOTIDE SEQUENCE</scope>
    <source>
        <strain evidence="2">3924</strain>
    </source>
</reference>
<feature type="signal peptide" evidence="1">
    <location>
        <begin position="1"/>
        <end position="27"/>
    </location>
</feature>
<dbReference type="SUPFAM" id="SSF56925">
    <property type="entry name" value="OMPA-like"/>
    <property type="match status" value="1"/>
</dbReference>
<keyword evidence="1" id="KW-0732">Signal</keyword>